<evidence type="ECO:0000256" key="1">
    <source>
        <dbReference type="SAM" id="Coils"/>
    </source>
</evidence>
<evidence type="ECO:0000313" key="4">
    <source>
        <dbReference type="EMBL" id="WIM85830.1"/>
    </source>
</evidence>
<organism evidence="4 5">
    <name type="scientific">Candidatus Mycobacterium wuenschmannii</name>
    <dbReference type="NCBI Taxonomy" id="3027808"/>
    <lineage>
        <taxon>Bacteria</taxon>
        <taxon>Bacillati</taxon>
        <taxon>Actinomycetota</taxon>
        <taxon>Actinomycetes</taxon>
        <taxon>Mycobacteriales</taxon>
        <taxon>Mycobacteriaceae</taxon>
        <taxon>Mycobacterium</taxon>
    </lineage>
</organism>
<feature type="coiled-coil region" evidence="1">
    <location>
        <begin position="60"/>
        <end position="100"/>
    </location>
</feature>
<feature type="region of interest" description="Disordered" evidence="2">
    <location>
        <begin position="1"/>
        <end position="23"/>
    </location>
</feature>
<keyword evidence="5" id="KW-1185">Reference proteome</keyword>
<dbReference type="RefSeq" id="WP_285184887.1">
    <property type="nucleotide sequence ID" value="NZ_CP126981.1"/>
</dbReference>
<reference evidence="4 5" key="1">
    <citation type="journal article" date="2023" name="Microbiol. Resour. Announc.">
        <title>Complete Genome Sequence of Mycobacterium wuenschmanii, a novel Nontuberculous Mycobacterium Isolated from a captive population of Amazon Milk Frogs.</title>
        <authorList>
            <person name="Hicks J."/>
            <person name="Zeineldin M."/>
            <person name="Ward H."/>
            <person name="Wuenschmann A."/>
            <person name="Camp P."/>
            <person name="Farrell D."/>
            <person name="Lehman K."/>
            <person name="Thacker T."/>
            <person name="Cuthbert E."/>
        </authorList>
    </citation>
    <scope>NUCLEOTIDE SEQUENCE [LARGE SCALE GENOMIC DNA]</scope>
    <source>
        <strain evidence="4 5">Wuenschmanii</strain>
    </source>
</reference>
<keyword evidence="1" id="KW-0175">Coiled coil</keyword>
<evidence type="ECO:0000259" key="3">
    <source>
        <dbReference type="SMART" id="SM00327"/>
    </source>
</evidence>
<evidence type="ECO:0000313" key="5">
    <source>
        <dbReference type="Proteomes" id="UP001236585"/>
    </source>
</evidence>
<feature type="domain" description="VWFA" evidence="3">
    <location>
        <begin position="465"/>
        <end position="653"/>
    </location>
</feature>
<gene>
    <name evidence="4" type="ORF">PT015_12810</name>
</gene>
<dbReference type="InterPro" id="IPR036465">
    <property type="entry name" value="vWFA_dom_sf"/>
</dbReference>
<dbReference type="Proteomes" id="UP001236585">
    <property type="component" value="Chromosome"/>
</dbReference>
<dbReference type="Gene3D" id="3.40.50.410">
    <property type="entry name" value="von Willebrand factor, type A domain"/>
    <property type="match status" value="1"/>
</dbReference>
<dbReference type="CDD" id="cd00198">
    <property type="entry name" value="vWFA"/>
    <property type="match status" value="1"/>
</dbReference>
<dbReference type="SMART" id="SM00327">
    <property type="entry name" value="VWA"/>
    <property type="match status" value="1"/>
</dbReference>
<accession>A0ABY8VQD0</accession>
<evidence type="ECO:0000256" key="2">
    <source>
        <dbReference type="SAM" id="MobiDB-lite"/>
    </source>
</evidence>
<proteinExistence type="predicted"/>
<protein>
    <submittedName>
        <fullName evidence="4">VWA domain-containing protein</fullName>
    </submittedName>
</protein>
<sequence>MARSHSSRYSAYTGGPDPLAPPVDLREALEQIGQDVMGGTSPRRALSELLRRGTKSTTGADRLAAEANRKRRELLRENNLDGTLQDIKKLLDEAVLAERKELARALDDDARFGELQLESLSPSPAKAVQELAEYDWRSAEAREKYGQIKDLLGREMLDQRFAGMKEALEGATDEDRQRVTDMVNDLNELLDKHAQGKDSPQDFQDFMDKHGEFFPENPQNVEELLDSLAKRAAAAQRFRNSLSPDQRAELDALAQQAFGSPALMQALDRLDGHLQAARPGEDWDGSSEFSGDNPLGMGEGAQALSDIAELEQLAEQLSQSYPGATMDDVDLDALARQLGDQAAIDAKTLSDLEKALVNQGFLDRNSDGSWRLSPKAMRRLGETALRDVAQQLSSRHGERELRRAGAAGELTGATRPWQFGDTEPWNVTRTLTNAVLRQAGTRTLNGPLDITVDDVEVSETETRTQAAVALLVDTSFSMVMENRWLPMKQTALALDHLVRTRFRSDALQIIAFGRYARTMTSAELMGLEGVYEQGTNLHHALALAGRHLRRHPNAQPVLLVVTDGEPTAHLEDYGDGRDSSVFFDYPPHPRTIANTVRGFDEMARLGAQVTIFRLGNDPGLARFIDQVARRVEGRVVDPDLDGLGAAVVGDYLRARRRR</sequence>
<dbReference type="InterPro" id="IPR002035">
    <property type="entry name" value="VWF_A"/>
</dbReference>
<dbReference type="SUPFAM" id="SSF53300">
    <property type="entry name" value="vWA-like"/>
    <property type="match status" value="1"/>
</dbReference>
<name>A0ABY8VQD0_9MYCO</name>
<dbReference type="EMBL" id="CP126981">
    <property type="protein sequence ID" value="WIM85830.1"/>
    <property type="molecule type" value="Genomic_DNA"/>
</dbReference>